<dbReference type="OrthoDB" id="3012286at2759"/>
<keyword evidence="3" id="KW-1185">Reference proteome</keyword>
<protein>
    <recommendedName>
        <fullName evidence="4">WAP domain-containing protein</fullName>
    </recommendedName>
</protein>
<proteinExistence type="predicted"/>
<evidence type="ECO:0000313" key="3">
    <source>
        <dbReference type="Proteomes" id="UP000307440"/>
    </source>
</evidence>
<sequence>MKLVSLFALVLGAVYTQAALNGPCTVAKAGYHPGACLRTADCDAGGGQHFAGYCPNDPTNVRCCIKSCGDFGASICRPVSDCPSGRTKSGLCPGPASVKCCLL</sequence>
<dbReference type="Proteomes" id="UP000307440">
    <property type="component" value="Unassembled WGS sequence"/>
</dbReference>
<evidence type="ECO:0008006" key="4">
    <source>
        <dbReference type="Google" id="ProtNLM"/>
    </source>
</evidence>
<keyword evidence="1" id="KW-0732">Signal</keyword>
<evidence type="ECO:0000256" key="1">
    <source>
        <dbReference type="SAM" id="SignalP"/>
    </source>
</evidence>
<organism evidence="2 3">
    <name type="scientific">Coprinopsis marcescibilis</name>
    <name type="common">Agaric fungus</name>
    <name type="synonym">Psathyrella marcescibilis</name>
    <dbReference type="NCBI Taxonomy" id="230819"/>
    <lineage>
        <taxon>Eukaryota</taxon>
        <taxon>Fungi</taxon>
        <taxon>Dikarya</taxon>
        <taxon>Basidiomycota</taxon>
        <taxon>Agaricomycotina</taxon>
        <taxon>Agaricomycetes</taxon>
        <taxon>Agaricomycetidae</taxon>
        <taxon>Agaricales</taxon>
        <taxon>Agaricineae</taxon>
        <taxon>Psathyrellaceae</taxon>
        <taxon>Coprinopsis</taxon>
    </lineage>
</organism>
<evidence type="ECO:0000313" key="2">
    <source>
        <dbReference type="EMBL" id="TFK24702.1"/>
    </source>
</evidence>
<dbReference type="EMBL" id="ML210196">
    <property type="protein sequence ID" value="TFK24702.1"/>
    <property type="molecule type" value="Genomic_DNA"/>
</dbReference>
<accession>A0A5C3KW88</accession>
<feature type="chain" id="PRO_5022865340" description="WAP domain-containing protein" evidence="1">
    <location>
        <begin position="19"/>
        <end position="103"/>
    </location>
</feature>
<gene>
    <name evidence="2" type="ORF">FA15DRAFT_669278</name>
</gene>
<dbReference type="AlphaFoldDB" id="A0A5C3KW88"/>
<feature type="signal peptide" evidence="1">
    <location>
        <begin position="1"/>
        <end position="18"/>
    </location>
</feature>
<name>A0A5C3KW88_COPMA</name>
<reference evidence="2 3" key="1">
    <citation type="journal article" date="2019" name="Nat. Ecol. Evol.">
        <title>Megaphylogeny resolves global patterns of mushroom evolution.</title>
        <authorList>
            <person name="Varga T."/>
            <person name="Krizsan K."/>
            <person name="Foldi C."/>
            <person name="Dima B."/>
            <person name="Sanchez-Garcia M."/>
            <person name="Sanchez-Ramirez S."/>
            <person name="Szollosi G.J."/>
            <person name="Szarkandi J.G."/>
            <person name="Papp V."/>
            <person name="Albert L."/>
            <person name="Andreopoulos W."/>
            <person name="Angelini C."/>
            <person name="Antonin V."/>
            <person name="Barry K.W."/>
            <person name="Bougher N.L."/>
            <person name="Buchanan P."/>
            <person name="Buyck B."/>
            <person name="Bense V."/>
            <person name="Catcheside P."/>
            <person name="Chovatia M."/>
            <person name="Cooper J."/>
            <person name="Damon W."/>
            <person name="Desjardin D."/>
            <person name="Finy P."/>
            <person name="Geml J."/>
            <person name="Haridas S."/>
            <person name="Hughes K."/>
            <person name="Justo A."/>
            <person name="Karasinski D."/>
            <person name="Kautmanova I."/>
            <person name="Kiss B."/>
            <person name="Kocsube S."/>
            <person name="Kotiranta H."/>
            <person name="LaButti K.M."/>
            <person name="Lechner B.E."/>
            <person name="Liimatainen K."/>
            <person name="Lipzen A."/>
            <person name="Lukacs Z."/>
            <person name="Mihaltcheva S."/>
            <person name="Morgado L.N."/>
            <person name="Niskanen T."/>
            <person name="Noordeloos M.E."/>
            <person name="Ohm R.A."/>
            <person name="Ortiz-Santana B."/>
            <person name="Ovrebo C."/>
            <person name="Racz N."/>
            <person name="Riley R."/>
            <person name="Savchenko A."/>
            <person name="Shiryaev A."/>
            <person name="Soop K."/>
            <person name="Spirin V."/>
            <person name="Szebenyi C."/>
            <person name="Tomsovsky M."/>
            <person name="Tulloss R.E."/>
            <person name="Uehling J."/>
            <person name="Grigoriev I.V."/>
            <person name="Vagvolgyi C."/>
            <person name="Papp T."/>
            <person name="Martin F.M."/>
            <person name="Miettinen O."/>
            <person name="Hibbett D.S."/>
            <person name="Nagy L.G."/>
        </authorList>
    </citation>
    <scope>NUCLEOTIDE SEQUENCE [LARGE SCALE GENOMIC DNA]</scope>
    <source>
        <strain evidence="2 3">CBS 121175</strain>
    </source>
</reference>